<keyword evidence="5" id="KW-1185">Reference proteome</keyword>
<dbReference type="PANTHER" id="PTHR43479:SF11">
    <property type="entry name" value="ACREF_ENVCD OPERON REPRESSOR-RELATED"/>
    <property type="match status" value="1"/>
</dbReference>
<proteinExistence type="predicted"/>
<dbReference type="GO" id="GO:0003677">
    <property type="term" value="F:DNA binding"/>
    <property type="evidence" value="ECO:0007669"/>
    <property type="project" value="UniProtKB-UniRule"/>
</dbReference>
<dbReference type="STRING" id="1122155.SAMN02745158_03422"/>
<evidence type="ECO:0000259" key="3">
    <source>
        <dbReference type="PROSITE" id="PS50977"/>
    </source>
</evidence>
<dbReference type="SUPFAM" id="SSF46689">
    <property type="entry name" value="Homeodomain-like"/>
    <property type="match status" value="1"/>
</dbReference>
<evidence type="ECO:0000256" key="2">
    <source>
        <dbReference type="PROSITE-ProRule" id="PRU00335"/>
    </source>
</evidence>
<dbReference type="InterPro" id="IPR050624">
    <property type="entry name" value="HTH-type_Tx_Regulator"/>
</dbReference>
<feature type="DNA-binding region" description="H-T-H motif" evidence="2">
    <location>
        <begin position="29"/>
        <end position="48"/>
    </location>
</feature>
<feature type="domain" description="HTH tetR-type" evidence="3">
    <location>
        <begin position="6"/>
        <end position="66"/>
    </location>
</feature>
<sequence>MPNLEKETCERIEAVARNLFYELGYKNTTIRKIAKEAEISVGLANYYFGSKDGLCAKIYSSFRRELFEIIKRRFPAGEDYDFEASHVIIFDAMLLMESQPLLDLYNGICYTEEMEQYMYEMSAHILRNTNIDAGYRYLFSITIPAQKPKLVNVDREEHNVSKRDIVRFFLNSYSLQFFKDKSRLDELVDITLQHYKECGIHLEQGYKIVYH</sequence>
<dbReference type="InterPro" id="IPR001647">
    <property type="entry name" value="HTH_TetR"/>
</dbReference>
<evidence type="ECO:0000313" key="4">
    <source>
        <dbReference type="EMBL" id="SHF35963.1"/>
    </source>
</evidence>
<evidence type="ECO:0000313" key="5">
    <source>
        <dbReference type="Proteomes" id="UP000184245"/>
    </source>
</evidence>
<dbReference type="InterPro" id="IPR023772">
    <property type="entry name" value="DNA-bd_HTH_TetR-type_CS"/>
</dbReference>
<accession>A0A1M5B0I4</accession>
<dbReference type="Pfam" id="PF00440">
    <property type="entry name" value="TetR_N"/>
    <property type="match status" value="1"/>
</dbReference>
<organism evidence="4 5">
    <name type="scientific">Lactonifactor longoviformis DSM 17459</name>
    <dbReference type="NCBI Taxonomy" id="1122155"/>
    <lineage>
        <taxon>Bacteria</taxon>
        <taxon>Bacillati</taxon>
        <taxon>Bacillota</taxon>
        <taxon>Clostridia</taxon>
        <taxon>Eubacteriales</taxon>
        <taxon>Clostridiaceae</taxon>
        <taxon>Lactonifactor</taxon>
    </lineage>
</organism>
<dbReference type="AlphaFoldDB" id="A0A1M5B0I4"/>
<dbReference type="PANTHER" id="PTHR43479">
    <property type="entry name" value="ACREF/ENVCD OPERON REPRESSOR-RELATED"/>
    <property type="match status" value="1"/>
</dbReference>
<gene>
    <name evidence="4" type="ORF">SAMN02745158_03422</name>
</gene>
<evidence type="ECO:0000256" key="1">
    <source>
        <dbReference type="ARBA" id="ARBA00023125"/>
    </source>
</evidence>
<reference evidence="4 5" key="1">
    <citation type="submission" date="2016-11" db="EMBL/GenBank/DDBJ databases">
        <authorList>
            <person name="Jaros S."/>
            <person name="Januszkiewicz K."/>
            <person name="Wedrychowicz H."/>
        </authorList>
    </citation>
    <scope>NUCLEOTIDE SEQUENCE [LARGE SCALE GENOMIC DNA]</scope>
    <source>
        <strain evidence="4 5">DSM 17459</strain>
    </source>
</reference>
<dbReference type="PROSITE" id="PS01081">
    <property type="entry name" value="HTH_TETR_1"/>
    <property type="match status" value="1"/>
</dbReference>
<dbReference type="EMBL" id="FQVI01000023">
    <property type="protein sequence ID" value="SHF35963.1"/>
    <property type="molecule type" value="Genomic_DNA"/>
</dbReference>
<protein>
    <submittedName>
        <fullName evidence="4">Transcriptional regulator, TetR family</fullName>
    </submittedName>
</protein>
<dbReference type="InterPro" id="IPR009057">
    <property type="entry name" value="Homeodomain-like_sf"/>
</dbReference>
<keyword evidence="1 2" id="KW-0238">DNA-binding</keyword>
<dbReference type="Proteomes" id="UP000184245">
    <property type="component" value="Unassembled WGS sequence"/>
</dbReference>
<dbReference type="Gene3D" id="1.10.357.10">
    <property type="entry name" value="Tetracycline Repressor, domain 2"/>
    <property type="match status" value="1"/>
</dbReference>
<name>A0A1M5B0I4_9CLOT</name>
<dbReference type="PROSITE" id="PS50977">
    <property type="entry name" value="HTH_TETR_2"/>
    <property type="match status" value="1"/>
</dbReference>